<feature type="transmembrane region" description="Helical" evidence="1">
    <location>
        <begin position="119"/>
        <end position="139"/>
    </location>
</feature>
<sequence>MTLINTIISLYTNSIFRYARISVASIIFIVCCAINYQWFNFTDSWFPFKKYLNIDAINIIKYTLSSMEAFFPLLTGMLFIILCIHLSVFCHQLLVDIIPQSEIPQLEKREKIVTVSRDVSKYLIMNFWLYYFIIRTIIFSNFSLTHPFSIGWHWLSPNYYLVCFFSLFAILEVIFAPVHYRHAKRRKLEAYLKRYEKMLTKNDKSQLK</sequence>
<evidence type="ECO:0008006" key="4">
    <source>
        <dbReference type="Google" id="ProtNLM"/>
    </source>
</evidence>
<keyword evidence="1" id="KW-0472">Membrane</keyword>
<keyword evidence="1" id="KW-1133">Transmembrane helix</keyword>
<protein>
    <recommendedName>
        <fullName evidence="4">Integral membrane protein</fullName>
    </recommendedName>
</protein>
<feature type="transmembrane region" description="Helical" evidence="1">
    <location>
        <begin position="70"/>
        <end position="98"/>
    </location>
</feature>
<comment type="caution">
    <text evidence="2">The sequence shown here is derived from an EMBL/GenBank/DDBJ whole genome shotgun (WGS) entry which is preliminary data.</text>
</comment>
<evidence type="ECO:0000313" key="2">
    <source>
        <dbReference type="EMBL" id="MBS9334695.1"/>
    </source>
</evidence>
<evidence type="ECO:0000256" key="1">
    <source>
        <dbReference type="SAM" id="Phobius"/>
    </source>
</evidence>
<dbReference type="EMBL" id="JAAMFI010000001">
    <property type="protein sequence ID" value="MBS9334695.1"/>
    <property type="molecule type" value="Genomic_DNA"/>
</dbReference>
<evidence type="ECO:0000313" key="3">
    <source>
        <dbReference type="Proteomes" id="UP001519418"/>
    </source>
</evidence>
<gene>
    <name evidence="2" type="ORF">G6R27_01420</name>
</gene>
<keyword evidence="1" id="KW-0812">Transmembrane</keyword>
<keyword evidence="3" id="KW-1185">Reference proteome</keyword>
<dbReference type="RefSeq" id="WP_213819305.1">
    <property type="nucleotide sequence ID" value="NZ_JAAMFI010000001.1"/>
</dbReference>
<organism evidence="2 3">
    <name type="scientific">Fructobacillus papyriferae</name>
    <dbReference type="NCBI Taxonomy" id="2713171"/>
    <lineage>
        <taxon>Bacteria</taxon>
        <taxon>Bacillati</taxon>
        <taxon>Bacillota</taxon>
        <taxon>Bacilli</taxon>
        <taxon>Lactobacillales</taxon>
        <taxon>Lactobacillaceae</taxon>
        <taxon>Fructobacillus</taxon>
    </lineage>
</organism>
<reference evidence="2 3" key="1">
    <citation type="submission" date="2020-02" db="EMBL/GenBank/DDBJ databases">
        <title>Fructobacillus sp. isolated from paper mulberry of Taiwan.</title>
        <authorList>
            <person name="Lin S.-T."/>
        </authorList>
    </citation>
    <scope>NUCLEOTIDE SEQUENCE [LARGE SCALE GENOMIC DNA]</scope>
    <source>
        <strain evidence="2 3">M1-10</strain>
    </source>
</reference>
<feature type="transmembrane region" description="Helical" evidence="1">
    <location>
        <begin position="21"/>
        <end position="39"/>
    </location>
</feature>
<accession>A0ABS5QNQ7</accession>
<feature type="transmembrane region" description="Helical" evidence="1">
    <location>
        <begin position="159"/>
        <end position="178"/>
    </location>
</feature>
<proteinExistence type="predicted"/>
<dbReference type="Proteomes" id="UP001519418">
    <property type="component" value="Unassembled WGS sequence"/>
</dbReference>
<name>A0ABS5QNQ7_9LACO</name>